<name>A0A068Y7F9_ECHMU</name>
<evidence type="ECO:0000313" key="2">
    <source>
        <dbReference type="EMBL" id="CDS38114.1"/>
    </source>
</evidence>
<evidence type="ECO:0000313" key="3">
    <source>
        <dbReference type="Proteomes" id="UP000017246"/>
    </source>
</evidence>
<accession>A0A068Y7F9</accession>
<feature type="signal peptide" evidence="1">
    <location>
        <begin position="1"/>
        <end position="16"/>
    </location>
</feature>
<dbReference type="Proteomes" id="UP000017246">
    <property type="component" value="Unassembled WGS sequence"/>
</dbReference>
<protein>
    <submittedName>
        <fullName evidence="2">Immunogenic protein ts11</fullName>
    </submittedName>
</protein>
<sequence>MLRVAAALHLAVLIVAVSFENEPLMQRFQYLLGGVVPLTSDALQSEEVKERVQAALEQLSIQSGSHRAHRIIHVRSGTRQLKWRARQRMRRWIRRTCPRSTRWRSTSQPPKAPKNDTLLRRFPRMRRKSPSLSFCVLSLLCPDAAPFKGTHNSCVKTNQFSLNNVEF</sequence>
<organism evidence="2 3">
    <name type="scientific">Echinococcus multilocularis</name>
    <name type="common">Fox tapeworm</name>
    <dbReference type="NCBI Taxonomy" id="6211"/>
    <lineage>
        <taxon>Eukaryota</taxon>
        <taxon>Metazoa</taxon>
        <taxon>Spiralia</taxon>
        <taxon>Lophotrochozoa</taxon>
        <taxon>Platyhelminthes</taxon>
        <taxon>Cestoda</taxon>
        <taxon>Eucestoda</taxon>
        <taxon>Cyclophyllidea</taxon>
        <taxon>Taeniidae</taxon>
        <taxon>Echinococcus</taxon>
    </lineage>
</organism>
<proteinExistence type="predicted"/>
<reference evidence="2" key="1">
    <citation type="journal article" date="2013" name="Nature">
        <title>The genomes of four tapeworm species reveal adaptations to parasitism.</title>
        <authorList>
            <person name="Tsai I.J."/>
            <person name="Zarowiecki M."/>
            <person name="Holroyd N."/>
            <person name="Garciarrubio A."/>
            <person name="Sanchez-Flores A."/>
            <person name="Brooks K.L."/>
            <person name="Tracey A."/>
            <person name="Bobes R.J."/>
            <person name="Fragoso G."/>
            <person name="Sciutto E."/>
            <person name="Aslett M."/>
            <person name="Beasley H."/>
            <person name="Bennett H.M."/>
            <person name="Cai J."/>
            <person name="Camicia F."/>
            <person name="Clark R."/>
            <person name="Cucher M."/>
            <person name="De Silva N."/>
            <person name="Day T.A."/>
            <person name="Deplazes P."/>
            <person name="Estrada K."/>
            <person name="Fernandez C."/>
            <person name="Holland P.W."/>
            <person name="Hou J."/>
            <person name="Hu S."/>
            <person name="Huckvale T."/>
            <person name="Hung S.S."/>
            <person name="Kamenetzky L."/>
            <person name="Keane J.A."/>
            <person name="Kiss F."/>
            <person name="Koziol U."/>
            <person name="Lambert O."/>
            <person name="Liu K."/>
            <person name="Luo X."/>
            <person name="Luo Y."/>
            <person name="Macchiaroli N."/>
            <person name="Nichol S."/>
            <person name="Paps J."/>
            <person name="Parkinson J."/>
            <person name="Pouchkina-Stantcheva N."/>
            <person name="Riddiford N."/>
            <person name="Rosenzvit M."/>
            <person name="Salinas G."/>
            <person name="Wasmuth J.D."/>
            <person name="Zamanian M."/>
            <person name="Zheng Y."/>
            <person name="Cai X."/>
            <person name="Soberon X."/>
            <person name="Olson P.D."/>
            <person name="Laclette J.P."/>
            <person name="Brehm K."/>
            <person name="Berriman M."/>
            <person name="Garciarrubio A."/>
            <person name="Bobes R.J."/>
            <person name="Fragoso G."/>
            <person name="Sanchez-Flores A."/>
            <person name="Estrada K."/>
            <person name="Cevallos M.A."/>
            <person name="Morett E."/>
            <person name="Gonzalez V."/>
            <person name="Portillo T."/>
            <person name="Ochoa-Leyva A."/>
            <person name="Jose M.V."/>
            <person name="Sciutto E."/>
            <person name="Landa A."/>
            <person name="Jimenez L."/>
            <person name="Valdes V."/>
            <person name="Carrero J.C."/>
            <person name="Larralde C."/>
            <person name="Morales-Montor J."/>
            <person name="Limon-Lason J."/>
            <person name="Soberon X."/>
            <person name="Laclette J.P."/>
        </authorList>
    </citation>
    <scope>NUCLEOTIDE SEQUENCE [LARGE SCALE GENOMIC DNA]</scope>
</reference>
<evidence type="ECO:0000256" key="1">
    <source>
        <dbReference type="SAM" id="SignalP"/>
    </source>
</evidence>
<reference evidence="2" key="2">
    <citation type="submission" date="2015-11" db="EMBL/GenBank/DDBJ databases">
        <authorList>
            <person name="Zhang Y."/>
            <person name="Guo Z."/>
        </authorList>
    </citation>
    <scope>NUCLEOTIDE SEQUENCE</scope>
</reference>
<dbReference type="AlphaFoldDB" id="A0A068Y7F9"/>
<dbReference type="EMBL" id="LN902847">
    <property type="protein sequence ID" value="CDS38114.1"/>
    <property type="molecule type" value="Genomic_DNA"/>
</dbReference>
<feature type="chain" id="PRO_5009741585" evidence="1">
    <location>
        <begin position="17"/>
        <end position="167"/>
    </location>
</feature>
<keyword evidence="3" id="KW-1185">Reference proteome</keyword>
<keyword evidence="1" id="KW-0732">Signal</keyword>
<gene>
    <name evidence="2" type="ORF">EmuJ_000543800</name>
</gene>
<dbReference type="OrthoDB" id="6266374at2759"/>